<evidence type="ECO:0000256" key="10">
    <source>
        <dbReference type="PIRNR" id="PIRNR001563"/>
    </source>
</evidence>
<dbReference type="InterPro" id="IPR004101">
    <property type="entry name" value="Mur_ligase_C"/>
</dbReference>
<evidence type="ECO:0000313" key="14">
    <source>
        <dbReference type="Proteomes" id="UP001597196"/>
    </source>
</evidence>
<name>A0ABW4CK46_9LACO</name>
<organism evidence="13 14">
    <name type="scientific">Lacticaseibacillus mingshuiensis</name>
    <dbReference type="NCBI Taxonomy" id="2799574"/>
    <lineage>
        <taxon>Bacteria</taxon>
        <taxon>Bacillati</taxon>
        <taxon>Bacillota</taxon>
        <taxon>Bacilli</taxon>
        <taxon>Lactobacillales</taxon>
        <taxon>Lactobacillaceae</taxon>
        <taxon>Lacticaseibacillus</taxon>
    </lineage>
</organism>
<dbReference type="PROSITE" id="PS01012">
    <property type="entry name" value="FOLYLPOLYGLU_SYNT_2"/>
    <property type="match status" value="1"/>
</dbReference>
<dbReference type="InterPro" id="IPR001645">
    <property type="entry name" value="Folylpolyglutamate_synth"/>
</dbReference>
<evidence type="ECO:0000256" key="6">
    <source>
        <dbReference type="ARBA" id="ARBA00022840"/>
    </source>
</evidence>
<evidence type="ECO:0000313" key="13">
    <source>
        <dbReference type="EMBL" id="MFD1430933.1"/>
    </source>
</evidence>
<gene>
    <name evidence="13" type="ORF">ACFQ4P_11875</name>
</gene>
<evidence type="ECO:0000259" key="12">
    <source>
        <dbReference type="Pfam" id="PF08245"/>
    </source>
</evidence>
<dbReference type="SUPFAM" id="SSF53623">
    <property type="entry name" value="MurD-like peptide ligases, catalytic domain"/>
    <property type="match status" value="1"/>
</dbReference>
<evidence type="ECO:0000256" key="8">
    <source>
        <dbReference type="ARBA" id="ARBA00030592"/>
    </source>
</evidence>
<keyword evidence="3 10" id="KW-0436">Ligase</keyword>
<dbReference type="SUPFAM" id="SSF53244">
    <property type="entry name" value="MurD-like peptide ligases, peptide-binding domain"/>
    <property type="match status" value="1"/>
</dbReference>
<sequence>MSEYEEVVAAIHVFPRLAKTGGHERILALLHALGDPQQRGRYIHITGTNGKGSVATTAAHILEESGLTVGLYTSPFIMRFNERFMIDHDPISDAALVAAYHTVAGALHQLQAAQPDFGVTEFEFITALAFWWFDSRGVDAAVIEVGIGGDTDSTNVITPIVSVITSVGLDHQKLLGNTLTSVATHKAGIIKPGVPVVTGSLPAEAETVIAAKTQATGSDWARFDHEFSTSHATLNGWGQRFTYLDADGRLDGLTLPLLGTYQLSNAAVAIRSAKWFADRIQWPLTAAEIRQGLAKVQWPGRMEKISDDPLIVLDGAHNPQGIHGLVETLDRLFGHQPMTLIAGILKDKAVATIVADLAGTHHRLWLVPVPDNPRAATLADYPPLEGTREFASWQEALAAHLSEYGDEPVVITGSLYLVSAVRQELLGGLGSGEQA</sequence>
<comment type="caution">
    <text evidence="13">The sequence shown here is derived from an EMBL/GenBank/DDBJ whole genome shotgun (WGS) entry which is preliminary data.</text>
</comment>
<evidence type="ECO:0000256" key="3">
    <source>
        <dbReference type="ARBA" id="ARBA00022598"/>
    </source>
</evidence>
<dbReference type="InterPro" id="IPR018109">
    <property type="entry name" value="Folylpolyglutamate_synth_CS"/>
</dbReference>
<protein>
    <recommendedName>
        <fullName evidence="2">tetrahydrofolate synthase</fullName>
        <ecNumber evidence="2">6.3.2.17</ecNumber>
    </recommendedName>
    <alternativeName>
        <fullName evidence="8">Tetrahydrofolylpolyglutamate synthase</fullName>
    </alternativeName>
</protein>
<evidence type="ECO:0000256" key="2">
    <source>
        <dbReference type="ARBA" id="ARBA00013025"/>
    </source>
</evidence>
<keyword evidence="6 10" id="KW-0067">ATP-binding</keyword>
<dbReference type="Pfam" id="PF08245">
    <property type="entry name" value="Mur_ligase_M"/>
    <property type="match status" value="1"/>
</dbReference>
<dbReference type="InterPro" id="IPR036565">
    <property type="entry name" value="Mur-like_cat_sf"/>
</dbReference>
<dbReference type="EMBL" id="JBHTOC010000021">
    <property type="protein sequence ID" value="MFD1430933.1"/>
    <property type="molecule type" value="Genomic_DNA"/>
</dbReference>
<evidence type="ECO:0000256" key="1">
    <source>
        <dbReference type="ARBA" id="ARBA00008276"/>
    </source>
</evidence>
<dbReference type="InterPro" id="IPR036615">
    <property type="entry name" value="Mur_ligase_C_dom_sf"/>
</dbReference>
<dbReference type="EC" id="6.3.2.17" evidence="2"/>
<feature type="domain" description="Mur ligase C-terminal" evidence="11">
    <location>
        <begin position="300"/>
        <end position="412"/>
    </location>
</feature>
<evidence type="ECO:0000256" key="9">
    <source>
        <dbReference type="ARBA" id="ARBA00047493"/>
    </source>
</evidence>
<dbReference type="NCBIfam" id="TIGR01499">
    <property type="entry name" value="folC"/>
    <property type="match status" value="1"/>
</dbReference>
<comment type="similarity">
    <text evidence="1 10">Belongs to the folylpolyglutamate synthase family.</text>
</comment>
<dbReference type="Gene3D" id="3.40.1190.10">
    <property type="entry name" value="Mur-like, catalytic domain"/>
    <property type="match status" value="1"/>
</dbReference>
<comment type="catalytic activity">
    <reaction evidence="9">
        <text>(6S)-5,6,7,8-tetrahydrofolyl-(gamma-L-Glu)(n) + L-glutamate + ATP = (6S)-5,6,7,8-tetrahydrofolyl-(gamma-L-Glu)(n+1) + ADP + phosphate + H(+)</text>
        <dbReference type="Rhea" id="RHEA:10580"/>
        <dbReference type="Rhea" id="RHEA-COMP:14738"/>
        <dbReference type="Rhea" id="RHEA-COMP:14740"/>
        <dbReference type="ChEBI" id="CHEBI:15378"/>
        <dbReference type="ChEBI" id="CHEBI:29985"/>
        <dbReference type="ChEBI" id="CHEBI:30616"/>
        <dbReference type="ChEBI" id="CHEBI:43474"/>
        <dbReference type="ChEBI" id="CHEBI:141005"/>
        <dbReference type="ChEBI" id="CHEBI:456216"/>
        <dbReference type="EC" id="6.3.2.17"/>
    </reaction>
</comment>
<dbReference type="Gene3D" id="3.90.190.20">
    <property type="entry name" value="Mur ligase, C-terminal domain"/>
    <property type="match status" value="1"/>
</dbReference>
<dbReference type="PIRSF" id="PIRSF001563">
    <property type="entry name" value="Folylpolyglu_synth"/>
    <property type="match status" value="1"/>
</dbReference>
<dbReference type="InterPro" id="IPR013221">
    <property type="entry name" value="Mur_ligase_cen"/>
</dbReference>
<dbReference type="Proteomes" id="UP001597196">
    <property type="component" value="Unassembled WGS sequence"/>
</dbReference>
<proteinExistence type="inferred from homology"/>
<reference evidence="14" key="1">
    <citation type="journal article" date="2019" name="Int. J. Syst. Evol. Microbiol.">
        <title>The Global Catalogue of Microorganisms (GCM) 10K type strain sequencing project: providing services to taxonomists for standard genome sequencing and annotation.</title>
        <authorList>
            <consortium name="The Broad Institute Genomics Platform"/>
            <consortium name="The Broad Institute Genome Sequencing Center for Infectious Disease"/>
            <person name="Wu L."/>
            <person name="Ma J."/>
        </authorList>
    </citation>
    <scope>NUCLEOTIDE SEQUENCE [LARGE SCALE GENOMIC DNA]</scope>
    <source>
        <strain evidence="14">CCM 8980</strain>
    </source>
</reference>
<dbReference type="RefSeq" id="WP_203627900.1">
    <property type="nucleotide sequence ID" value="NZ_BOLQ01000015.1"/>
</dbReference>
<evidence type="ECO:0000256" key="7">
    <source>
        <dbReference type="ARBA" id="ARBA00022842"/>
    </source>
</evidence>
<dbReference type="PANTHER" id="PTHR11136:SF0">
    <property type="entry name" value="DIHYDROFOLATE SYNTHETASE-RELATED"/>
    <property type="match status" value="1"/>
</dbReference>
<dbReference type="PANTHER" id="PTHR11136">
    <property type="entry name" value="FOLYLPOLYGLUTAMATE SYNTHASE-RELATED"/>
    <property type="match status" value="1"/>
</dbReference>
<evidence type="ECO:0000256" key="4">
    <source>
        <dbReference type="ARBA" id="ARBA00022723"/>
    </source>
</evidence>
<evidence type="ECO:0000256" key="5">
    <source>
        <dbReference type="ARBA" id="ARBA00022741"/>
    </source>
</evidence>
<evidence type="ECO:0000259" key="11">
    <source>
        <dbReference type="Pfam" id="PF02875"/>
    </source>
</evidence>
<feature type="domain" description="Mur ligase central" evidence="12">
    <location>
        <begin position="45"/>
        <end position="271"/>
    </location>
</feature>
<keyword evidence="5 10" id="KW-0547">Nucleotide-binding</keyword>
<keyword evidence="14" id="KW-1185">Reference proteome</keyword>
<keyword evidence="7" id="KW-0460">Magnesium</keyword>
<dbReference type="Pfam" id="PF02875">
    <property type="entry name" value="Mur_ligase_C"/>
    <property type="match status" value="1"/>
</dbReference>
<dbReference type="GO" id="GO:0016874">
    <property type="term" value="F:ligase activity"/>
    <property type="evidence" value="ECO:0007669"/>
    <property type="project" value="UniProtKB-KW"/>
</dbReference>
<accession>A0ABW4CK46</accession>
<keyword evidence="4" id="KW-0479">Metal-binding</keyword>